<keyword evidence="3" id="KW-1185">Reference proteome</keyword>
<dbReference type="Proteomes" id="UP000299102">
    <property type="component" value="Unassembled WGS sequence"/>
</dbReference>
<protein>
    <submittedName>
        <fullName evidence="2">Uncharacterized protein</fullName>
    </submittedName>
</protein>
<evidence type="ECO:0000313" key="2">
    <source>
        <dbReference type="EMBL" id="GBP37945.1"/>
    </source>
</evidence>
<dbReference type="AlphaFoldDB" id="A0A4C1VJR4"/>
<proteinExistence type="predicted"/>
<dbReference type="EMBL" id="BGZK01000341">
    <property type="protein sequence ID" value="GBP37945.1"/>
    <property type="molecule type" value="Genomic_DNA"/>
</dbReference>
<evidence type="ECO:0000256" key="1">
    <source>
        <dbReference type="SAM" id="MobiDB-lite"/>
    </source>
</evidence>
<name>A0A4C1VJR4_EUMVA</name>
<comment type="caution">
    <text evidence="2">The sequence shown here is derived from an EMBL/GenBank/DDBJ whole genome shotgun (WGS) entry which is preliminary data.</text>
</comment>
<sequence length="87" mass="9784">MRIQTAQFDPRLGRRPGAVVTLPSDKIGAGASERRSKKPIQLMQLTVQHAAAPAARCFPVAPVLCLYMTVAWRRMSDCKYCKWHNTQ</sequence>
<accession>A0A4C1VJR4</accession>
<gene>
    <name evidence="2" type="ORF">EVAR_84932_1</name>
</gene>
<feature type="region of interest" description="Disordered" evidence="1">
    <location>
        <begin position="1"/>
        <end position="35"/>
    </location>
</feature>
<reference evidence="2 3" key="1">
    <citation type="journal article" date="2019" name="Commun. Biol.">
        <title>The bagworm genome reveals a unique fibroin gene that provides high tensile strength.</title>
        <authorList>
            <person name="Kono N."/>
            <person name="Nakamura H."/>
            <person name="Ohtoshi R."/>
            <person name="Tomita M."/>
            <person name="Numata K."/>
            <person name="Arakawa K."/>
        </authorList>
    </citation>
    <scope>NUCLEOTIDE SEQUENCE [LARGE SCALE GENOMIC DNA]</scope>
</reference>
<evidence type="ECO:0000313" key="3">
    <source>
        <dbReference type="Proteomes" id="UP000299102"/>
    </source>
</evidence>
<organism evidence="2 3">
    <name type="scientific">Eumeta variegata</name>
    <name type="common">Bagworm moth</name>
    <name type="synonym">Eumeta japonica</name>
    <dbReference type="NCBI Taxonomy" id="151549"/>
    <lineage>
        <taxon>Eukaryota</taxon>
        <taxon>Metazoa</taxon>
        <taxon>Ecdysozoa</taxon>
        <taxon>Arthropoda</taxon>
        <taxon>Hexapoda</taxon>
        <taxon>Insecta</taxon>
        <taxon>Pterygota</taxon>
        <taxon>Neoptera</taxon>
        <taxon>Endopterygota</taxon>
        <taxon>Lepidoptera</taxon>
        <taxon>Glossata</taxon>
        <taxon>Ditrysia</taxon>
        <taxon>Tineoidea</taxon>
        <taxon>Psychidae</taxon>
        <taxon>Oiketicinae</taxon>
        <taxon>Eumeta</taxon>
    </lineage>
</organism>